<dbReference type="STRING" id="39480.EUAN_14520"/>
<sequence length="160" mass="16725">MNATALLIAIVFFVIGFIGTVLPMLPGPILVYGGMVLYGFMTDFQSLDVLFFVVQGVVLLLIFASDYVSSAAGARFFGGSPKSSVGAVLGTLVAVLFLGPLGIIIGPLAGASIVHFLQTGDFKGALRAGFGTFLGTLGGTIFKLFAEIVMVIYFFVTILL</sequence>
<dbReference type="AlphaFoldDB" id="A0A1S1V663"/>
<comment type="caution">
    <text evidence="2">The sequence shown here is derived from an EMBL/GenBank/DDBJ whole genome shotgun (WGS) entry which is preliminary data.</text>
</comment>
<feature type="transmembrane region" description="Helical" evidence="1">
    <location>
        <begin position="6"/>
        <end position="37"/>
    </location>
</feature>
<evidence type="ECO:0000256" key="1">
    <source>
        <dbReference type="SAM" id="Phobius"/>
    </source>
</evidence>
<dbReference type="PANTHER" id="PTHR39165:SF1">
    <property type="entry name" value="DUF456 DOMAIN-CONTAINING PROTEIN"/>
    <property type="match status" value="1"/>
</dbReference>
<accession>A0A1S1V663</accession>
<evidence type="ECO:0000313" key="2">
    <source>
        <dbReference type="EMBL" id="OHW62004.1"/>
    </source>
</evidence>
<proteinExistence type="predicted"/>
<keyword evidence="1" id="KW-0812">Transmembrane</keyword>
<name>A0A1S1V663_9FIRM</name>
<protein>
    <recommendedName>
        <fullName evidence="4">DUF456 domain-containing protein</fullName>
    </recommendedName>
</protein>
<gene>
    <name evidence="2" type="ORF">EUAN_14520</name>
</gene>
<organism evidence="2 3">
    <name type="scientific">Andreesenia angusta</name>
    <dbReference type="NCBI Taxonomy" id="39480"/>
    <lineage>
        <taxon>Bacteria</taxon>
        <taxon>Bacillati</taxon>
        <taxon>Bacillota</taxon>
        <taxon>Tissierellia</taxon>
        <taxon>Tissierellales</taxon>
        <taxon>Gottschalkiaceae</taxon>
        <taxon>Andreesenia</taxon>
    </lineage>
</organism>
<reference evidence="2 3" key="1">
    <citation type="submission" date="2016-09" db="EMBL/GenBank/DDBJ databases">
        <title>Genome sequence of Eubacterium angustum.</title>
        <authorList>
            <person name="Poehlein A."/>
            <person name="Daniel R."/>
        </authorList>
    </citation>
    <scope>NUCLEOTIDE SEQUENCE [LARGE SCALE GENOMIC DNA]</scope>
    <source>
        <strain evidence="2 3">DSM 1989</strain>
    </source>
</reference>
<feature type="transmembrane region" description="Helical" evidence="1">
    <location>
        <begin position="129"/>
        <end position="156"/>
    </location>
</feature>
<dbReference type="InterPro" id="IPR007403">
    <property type="entry name" value="DUF456"/>
</dbReference>
<evidence type="ECO:0008006" key="4">
    <source>
        <dbReference type="Google" id="ProtNLM"/>
    </source>
</evidence>
<dbReference type="RefSeq" id="WP_071063170.1">
    <property type="nucleotide sequence ID" value="NZ_MKIE01000005.1"/>
</dbReference>
<dbReference type="EMBL" id="MKIE01000005">
    <property type="protein sequence ID" value="OHW62004.1"/>
    <property type="molecule type" value="Genomic_DNA"/>
</dbReference>
<keyword evidence="1" id="KW-0472">Membrane</keyword>
<dbReference type="PANTHER" id="PTHR39165">
    <property type="entry name" value="IG HYPOTHETICAL 17883"/>
    <property type="match status" value="1"/>
</dbReference>
<dbReference type="Pfam" id="PF04306">
    <property type="entry name" value="DUF456"/>
    <property type="match status" value="1"/>
</dbReference>
<feature type="transmembrane region" description="Helical" evidence="1">
    <location>
        <begin position="49"/>
        <end position="68"/>
    </location>
</feature>
<feature type="transmembrane region" description="Helical" evidence="1">
    <location>
        <begin position="88"/>
        <end position="117"/>
    </location>
</feature>
<keyword evidence="1" id="KW-1133">Transmembrane helix</keyword>
<dbReference type="Proteomes" id="UP000180254">
    <property type="component" value="Unassembled WGS sequence"/>
</dbReference>
<keyword evidence="3" id="KW-1185">Reference proteome</keyword>
<evidence type="ECO:0000313" key="3">
    <source>
        <dbReference type="Proteomes" id="UP000180254"/>
    </source>
</evidence>